<protein>
    <recommendedName>
        <fullName evidence="4">HNH nuclease domain-containing protein</fullName>
    </recommendedName>
</protein>
<feature type="region of interest" description="Disordered" evidence="1">
    <location>
        <begin position="303"/>
        <end position="336"/>
    </location>
</feature>
<evidence type="ECO:0000256" key="1">
    <source>
        <dbReference type="SAM" id="MobiDB-lite"/>
    </source>
</evidence>
<evidence type="ECO:0008006" key="4">
    <source>
        <dbReference type="Google" id="ProtNLM"/>
    </source>
</evidence>
<keyword evidence="3" id="KW-1185">Reference proteome</keyword>
<comment type="caution">
    <text evidence="2">The sequence shown here is derived from an EMBL/GenBank/DDBJ whole genome shotgun (WGS) entry which is preliminary data.</text>
</comment>
<reference evidence="2" key="2">
    <citation type="submission" date="2023-01" db="EMBL/GenBank/DDBJ databases">
        <authorList>
            <person name="Petersen C."/>
        </authorList>
    </citation>
    <scope>NUCLEOTIDE SEQUENCE</scope>
    <source>
        <strain evidence="2">IBT 17514</strain>
    </source>
</reference>
<feature type="compositionally biased region" description="Basic and acidic residues" evidence="1">
    <location>
        <begin position="71"/>
        <end position="90"/>
    </location>
</feature>
<proteinExistence type="predicted"/>
<dbReference type="Proteomes" id="UP001215712">
    <property type="component" value="Unassembled WGS sequence"/>
</dbReference>
<feature type="region of interest" description="Disordered" evidence="1">
    <location>
        <begin position="71"/>
        <end position="96"/>
    </location>
</feature>
<gene>
    <name evidence="2" type="ORF">N7493_001738</name>
</gene>
<name>A0AAD6HV44_9EURO</name>
<dbReference type="AlphaFoldDB" id="A0AAD6HV44"/>
<evidence type="ECO:0000313" key="2">
    <source>
        <dbReference type="EMBL" id="KAJ5738583.1"/>
    </source>
</evidence>
<reference evidence="2" key="1">
    <citation type="journal article" date="2023" name="IMA Fungus">
        <title>Comparative genomic study of the Penicillium genus elucidates a diverse pangenome and 15 lateral gene transfer events.</title>
        <authorList>
            <person name="Petersen C."/>
            <person name="Sorensen T."/>
            <person name="Nielsen M.R."/>
            <person name="Sondergaard T.E."/>
            <person name="Sorensen J.L."/>
            <person name="Fitzpatrick D.A."/>
            <person name="Frisvad J.C."/>
            <person name="Nielsen K.L."/>
        </authorList>
    </citation>
    <scope>NUCLEOTIDE SEQUENCE</scope>
    <source>
        <strain evidence="2">IBT 17514</strain>
    </source>
</reference>
<evidence type="ECO:0000313" key="3">
    <source>
        <dbReference type="Proteomes" id="UP001215712"/>
    </source>
</evidence>
<dbReference type="EMBL" id="JAQJAN010000002">
    <property type="protein sequence ID" value="KAJ5738583.1"/>
    <property type="molecule type" value="Genomic_DNA"/>
</dbReference>
<sequence>MASISYHEIPKRISSLMPDAHQEDLCIHKARIDALSHTDLQEQIGQVLSQYQQQADIVRVLKRDKRNLTEDLTEKAEETSTKAKEPRQNDPEDQGLLQRTNFKKAIVAYYGIKEPNVQRGYSWCHILGWPIRNNLVKAAHIVPNGLTGDEIAHLFGSTDDVAQDPRNSLSLYDEIELLLGTGVIAVVPELGEGSESAWRCVVLDESRNEDLVIPGPEQNVIHVKDLDGRRLTFLNANRPRRRYLYFRYIISYLNHKRFNTVTATQKMELRRFWPSGGEYLQRSTMVTLARCISGCEIPEDLIQGKAFDGDPKPAGDEEEHAMSASSRLRREAETTRAATMARIAAAGAESSMN</sequence>
<accession>A0AAD6HV44</accession>
<organism evidence="2 3">
    <name type="scientific">Penicillium malachiteum</name>
    <dbReference type="NCBI Taxonomy" id="1324776"/>
    <lineage>
        <taxon>Eukaryota</taxon>
        <taxon>Fungi</taxon>
        <taxon>Dikarya</taxon>
        <taxon>Ascomycota</taxon>
        <taxon>Pezizomycotina</taxon>
        <taxon>Eurotiomycetes</taxon>
        <taxon>Eurotiomycetidae</taxon>
        <taxon>Eurotiales</taxon>
        <taxon>Aspergillaceae</taxon>
        <taxon>Penicillium</taxon>
    </lineage>
</organism>